<dbReference type="Gene3D" id="2.130.10.10">
    <property type="entry name" value="YVTN repeat-like/Quinoprotein amine dehydrogenase"/>
    <property type="match status" value="3"/>
</dbReference>
<dbReference type="CDD" id="cd05819">
    <property type="entry name" value="NHL"/>
    <property type="match status" value="1"/>
</dbReference>
<organism evidence="1 2">
    <name type="scientific">Mycobacterium pinniadriaticum</name>
    <dbReference type="NCBI Taxonomy" id="2994102"/>
    <lineage>
        <taxon>Bacteria</taxon>
        <taxon>Bacillati</taxon>
        <taxon>Actinomycetota</taxon>
        <taxon>Actinomycetes</taxon>
        <taxon>Mycobacteriales</taxon>
        <taxon>Mycobacteriaceae</taxon>
        <taxon>Mycobacterium</taxon>
    </lineage>
</organism>
<protein>
    <submittedName>
        <fullName evidence="1">Ig-like domain-containing protein</fullName>
    </submittedName>
</protein>
<dbReference type="PANTHER" id="PTHR47197">
    <property type="entry name" value="PROTEIN NIRF"/>
    <property type="match status" value="1"/>
</dbReference>
<reference evidence="1 2" key="1">
    <citation type="submission" date="2022-11" db="EMBL/GenBank/DDBJ databases">
        <title>Mycobacterium sp. nov.</title>
        <authorList>
            <person name="Papic B."/>
            <person name="Spicic S."/>
            <person name="Duvnjak S."/>
        </authorList>
    </citation>
    <scope>NUCLEOTIDE SEQUENCE [LARGE SCALE GENOMIC DNA]</scope>
    <source>
        <strain evidence="1 2">CVI_P4</strain>
    </source>
</reference>
<dbReference type="RefSeq" id="WP_266001312.1">
    <property type="nucleotide sequence ID" value="NZ_JAPJDN010000074.1"/>
</dbReference>
<dbReference type="Gene3D" id="3.40.50.1820">
    <property type="entry name" value="alpha/beta hydrolase"/>
    <property type="match status" value="1"/>
</dbReference>
<sequence>MTYGQQIAQAQASSSDPIAGFFRALGALFNNQTPTLNPRQTGENGSGVVTGDLGALDPDSATLTYTVTQKPVHGTVDINPADGTYTYTPDTAWAHMTGGVDAFAVSVSDAASGFALHGLPGLLHLLTFGLIGSRGGTSTKTVTVVVTAVNQSPEITVTGVSDPAADGAVIITYTVSDPDNNASATPDPLIVNVTGTDSTQSLSLNGDSTVTYLPTQDAREAAAGTGTGSDVVTLTVTDGHGGSASATATVTITPPPNSEVPVVQITATDPDTGTITGTITGGTPAASLTYTLSSVSMYGSANVDAETGQWSFTPTLTGLVSAWAGSTTPTTSFTVTASDGQLDTLVTVAVPLSVSQDALIALLARDGSTPSAVAVAADGTVYVTNSGANTLSVIDPTTNEVTTTVQVGRNPQAVTVGTDGRVWVVNSGDNTLTVTDPTGGNFQTITVGQGPSAITFGDDTRIYVTNATDNTVTVLNTTTYEVERTIAVGATPTGIATGPDGRIYTANFGDGSITLIDPSADFAADTLILDGISPYDIAVTPDGTIAVTDPLNDSVTLLTLADLPSAEGLIVSSSGLHAYESTALAVNHGPTAIASGSDGTLYVANSVGSTITSINPQSFSANAIQVGTYPNDVAIDANGNLYVTNGGSDTLTISRQNGVVDVLPVGVDTHTVTVGTSGQIFLTDKAYNVFMSVITPYWITLPNYDITTVTTQVGESFAVPLPDEEVGYMGSLRVEFGPNGQFYVAGQVYKDMGGSGYIGDYIGVSDPTGVLTQNAKLPFAVDNPTIRVTDDGRVYIADSGTLYEVVFSAPEGSQIRQVYHSPGGLIASLTIGPNQSLYAITRDDSAAYHLAVIDSAGNVTETTDPVPFAPNGVAFDADGRAYYLTDGSQLVVVAADLKSVSVHEIDGIGGLRPQGGFAVDAQGSIYIAANRASDRSTSLVILHPDYSVDQIMPLGLSNWCLQIVVGPDGNVIMPTLTGVIAVDPINHTVAPIDLRPLTWTTPLKVRDDGVYYWSFDQDPANSTTTYFASRIALPGTAPLPNATQDETISYTHAPESLRGLWNFVREEATKEYDPDADFDDPDADGSGVVVQTVHGDDGENRLIVYVGGTDFSQWLVGDQSKLMNLLSAINIIKANQVKKIDDAIAACKADTVNCGSVKEIMLVGYSQGGMDAQNLAAHYPDLVTTVITFASPIVQSPIPGDAVLHVQDTLDPVPPIPAEAAGTLAAAFLLHNLDLSKYFAKKAADYIWRLGEAQDKNQLFRATSGVPGNDAHASIETYRIDSAQFMYNTPNQYAQVKAAIVRFQGVLIPKLPEY</sequence>
<dbReference type="Pfam" id="PF17963">
    <property type="entry name" value="Big_9"/>
    <property type="match status" value="2"/>
</dbReference>
<dbReference type="InterPro" id="IPR029058">
    <property type="entry name" value="AB_hydrolase_fold"/>
</dbReference>
<dbReference type="InterPro" id="IPR011964">
    <property type="entry name" value="YVTN_b-propeller_repeat"/>
</dbReference>
<dbReference type="SUPFAM" id="SSF63829">
    <property type="entry name" value="Calcium-dependent phosphotriesterase"/>
    <property type="match status" value="1"/>
</dbReference>
<dbReference type="InterPro" id="IPR015943">
    <property type="entry name" value="WD40/YVTN_repeat-like_dom_sf"/>
</dbReference>
<dbReference type="InterPro" id="IPR011045">
    <property type="entry name" value="N2O_reductase_N"/>
</dbReference>
<dbReference type="InterPro" id="IPR051200">
    <property type="entry name" value="Host-pathogen_enzymatic-act"/>
</dbReference>
<dbReference type="EMBL" id="JAPJDO010000074">
    <property type="protein sequence ID" value="MCX2941365.1"/>
    <property type="molecule type" value="Genomic_DNA"/>
</dbReference>
<dbReference type="SUPFAM" id="SSF50974">
    <property type="entry name" value="Nitrous oxide reductase, N-terminal domain"/>
    <property type="match status" value="1"/>
</dbReference>
<evidence type="ECO:0000313" key="1">
    <source>
        <dbReference type="EMBL" id="MCX2941365.1"/>
    </source>
</evidence>
<evidence type="ECO:0000313" key="2">
    <source>
        <dbReference type="Proteomes" id="UP001300745"/>
    </source>
</evidence>
<keyword evidence="2" id="KW-1185">Reference proteome</keyword>
<gene>
    <name evidence="1" type="ORF">ORI27_32275</name>
</gene>
<accession>A0ABT3SR55</accession>
<dbReference type="PANTHER" id="PTHR47197:SF3">
    <property type="entry name" value="DIHYDRO-HEME D1 DEHYDROGENASE"/>
    <property type="match status" value="1"/>
</dbReference>
<proteinExistence type="predicted"/>
<dbReference type="Pfam" id="PF24684">
    <property type="entry name" value="Vgb_lyase"/>
    <property type="match status" value="1"/>
</dbReference>
<dbReference type="Proteomes" id="UP001300745">
    <property type="component" value="Unassembled WGS sequence"/>
</dbReference>
<name>A0ABT3SR55_9MYCO</name>
<dbReference type="NCBIfam" id="TIGR02276">
    <property type="entry name" value="beta_rpt_yvtn"/>
    <property type="match status" value="2"/>
</dbReference>
<dbReference type="SUPFAM" id="SSF53474">
    <property type="entry name" value="alpha/beta-Hydrolases"/>
    <property type="match status" value="1"/>
</dbReference>
<comment type="caution">
    <text evidence="1">The sequence shown here is derived from an EMBL/GenBank/DDBJ whole genome shotgun (WGS) entry which is preliminary data.</text>
</comment>